<protein>
    <submittedName>
        <fullName evidence="2">Uncharacterized protein</fullName>
    </submittedName>
</protein>
<dbReference type="Proteomes" id="UP000266272">
    <property type="component" value="Unassembled WGS sequence"/>
</dbReference>
<name>A0A395NLQ9_TRIAR</name>
<keyword evidence="1" id="KW-0812">Transmembrane</keyword>
<proteinExistence type="predicted"/>
<keyword evidence="1" id="KW-1133">Transmembrane helix</keyword>
<accession>A0A395NLQ9</accession>
<evidence type="ECO:0000256" key="1">
    <source>
        <dbReference type="SAM" id="Phobius"/>
    </source>
</evidence>
<evidence type="ECO:0000313" key="3">
    <source>
        <dbReference type="Proteomes" id="UP000266272"/>
    </source>
</evidence>
<evidence type="ECO:0000313" key="2">
    <source>
        <dbReference type="EMBL" id="RFU76803.1"/>
    </source>
</evidence>
<keyword evidence="1" id="KW-0472">Membrane</keyword>
<dbReference type="EMBL" id="PXOA01000325">
    <property type="protein sequence ID" value="RFU76803.1"/>
    <property type="molecule type" value="Genomic_DNA"/>
</dbReference>
<feature type="transmembrane region" description="Helical" evidence="1">
    <location>
        <begin position="30"/>
        <end position="47"/>
    </location>
</feature>
<comment type="caution">
    <text evidence="2">The sequence shown here is derived from an EMBL/GenBank/DDBJ whole genome shotgun (WGS) entry which is preliminary data.</text>
</comment>
<gene>
    <name evidence="2" type="ORF">TARUN_5444</name>
</gene>
<sequence>MYLLSLPSSPTCTFFCSVRSAAAIIHEQGAGNIAIIITSVIIIIIIIRTRRAHTAAKYKSSRQYRAPHRVAEALLRRAQTLSQLLLSSLSEPPIPAWYLAVLVPPPCRPPTHSQLFALESSGLSTVFFPGVLALGSKLLVSLSHRSPISHTLRLRSQSRTPSFCALILTKKKSPPGVWDPHQTLGLSSRGFCNTRAPETLPPSPNLSLSLPQAAAEETGIETAVVQTKLCLLVPRFHLGRSLTPSSFLCVPFSSPP</sequence>
<dbReference type="AlphaFoldDB" id="A0A395NLQ9"/>
<reference evidence="2 3" key="1">
    <citation type="journal article" date="2018" name="PLoS Pathog.">
        <title>Evolution of structural diversity of trichothecenes, a family of toxins produced by plant pathogenic and entomopathogenic fungi.</title>
        <authorList>
            <person name="Proctor R.H."/>
            <person name="McCormick S.P."/>
            <person name="Kim H.S."/>
            <person name="Cardoza R.E."/>
            <person name="Stanley A.M."/>
            <person name="Lindo L."/>
            <person name="Kelly A."/>
            <person name="Brown D.W."/>
            <person name="Lee T."/>
            <person name="Vaughan M.M."/>
            <person name="Alexander N.J."/>
            <person name="Busman M."/>
            <person name="Gutierrez S."/>
        </authorList>
    </citation>
    <scope>NUCLEOTIDE SEQUENCE [LARGE SCALE GENOMIC DNA]</scope>
    <source>
        <strain evidence="2 3">IBT 40837</strain>
    </source>
</reference>
<organism evidence="2 3">
    <name type="scientific">Trichoderma arundinaceum</name>
    <dbReference type="NCBI Taxonomy" id="490622"/>
    <lineage>
        <taxon>Eukaryota</taxon>
        <taxon>Fungi</taxon>
        <taxon>Dikarya</taxon>
        <taxon>Ascomycota</taxon>
        <taxon>Pezizomycotina</taxon>
        <taxon>Sordariomycetes</taxon>
        <taxon>Hypocreomycetidae</taxon>
        <taxon>Hypocreales</taxon>
        <taxon>Hypocreaceae</taxon>
        <taxon>Trichoderma</taxon>
    </lineage>
</organism>
<keyword evidence="3" id="KW-1185">Reference proteome</keyword>